<protein>
    <submittedName>
        <fullName evidence="1">Uncharacterized protein</fullName>
    </submittedName>
</protein>
<dbReference type="OrthoDB" id="2629046at2"/>
<sequence>MILYQLTQWMQERSHIRQALLQGSGDAHELLLRKKQLERQLMEQAARWRHRYPEVTALPAASQYTSWADELNTRW</sequence>
<keyword evidence="2" id="KW-1185">Reference proteome</keyword>
<evidence type="ECO:0000313" key="1">
    <source>
        <dbReference type="EMBL" id="MVO98730.1"/>
    </source>
</evidence>
<accession>A0A7X3JYB1</accession>
<dbReference type="AlphaFoldDB" id="A0A7X3JYB1"/>
<name>A0A7X3JYB1_9BACL</name>
<gene>
    <name evidence="1" type="ORF">EDM21_04210</name>
</gene>
<organism evidence="1 2">
    <name type="scientific">Paenibacillus lutrae</name>
    <dbReference type="NCBI Taxonomy" id="2078573"/>
    <lineage>
        <taxon>Bacteria</taxon>
        <taxon>Bacillati</taxon>
        <taxon>Bacillota</taxon>
        <taxon>Bacilli</taxon>
        <taxon>Bacillales</taxon>
        <taxon>Paenibacillaceae</taxon>
        <taxon>Paenibacillus</taxon>
    </lineage>
</organism>
<evidence type="ECO:0000313" key="2">
    <source>
        <dbReference type="Proteomes" id="UP000490800"/>
    </source>
</evidence>
<dbReference type="EMBL" id="RHLK01000002">
    <property type="protein sequence ID" value="MVO98730.1"/>
    <property type="molecule type" value="Genomic_DNA"/>
</dbReference>
<comment type="caution">
    <text evidence="1">The sequence shown here is derived from an EMBL/GenBank/DDBJ whole genome shotgun (WGS) entry which is preliminary data.</text>
</comment>
<proteinExistence type="predicted"/>
<reference evidence="1 2" key="1">
    <citation type="journal article" date="2019" name="Microorganisms">
        <title>Paenibacillus lutrae sp. nov., A Chitinolytic Species Isolated from A River Otter in Castril Natural Park, Granada, Spain.</title>
        <authorList>
            <person name="Rodriguez M."/>
            <person name="Reina J.C."/>
            <person name="Bejar V."/>
            <person name="Llamas I."/>
        </authorList>
    </citation>
    <scope>NUCLEOTIDE SEQUENCE [LARGE SCALE GENOMIC DNA]</scope>
    <source>
        <strain evidence="1 2">N10</strain>
    </source>
</reference>
<dbReference type="RefSeq" id="WP_157333185.1">
    <property type="nucleotide sequence ID" value="NZ_RHLK01000002.1"/>
</dbReference>
<dbReference type="Proteomes" id="UP000490800">
    <property type="component" value="Unassembled WGS sequence"/>
</dbReference>